<evidence type="ECO:0000313" key="4">
    <source>
        <dbReference type="Proteomes" id="UP000261620"/>
    </source>
</evidence>
<organism evidence="3 4">
    <name type="scientific">Mola mola</name>
    <name type="common">Ocean sunfish</name>
    <name type="synonym">Tetraodon mola</name>
    <dbReference type="NCBI Taxonomy" id="94237"/>
    <lineage>
        <taxon>Eukaryota</taxon>
        <taxon>Metazoa</taxon>
        <taxon>Chordata</taxon>
        <taxon>Craniata</taxon>
        <taxon>Vertebrata</taxon>
        <taxon>Euteleostomi</taxon>
        <taxon>Actinopterygii</taxon>
        <taxon>Neopterygii</taxon>
        <taxon>Teleostei</taxon>
        <taxon>Neoteleostei</taxon>
        <taxon>Acanthomorphata</taxon>
        <taxon>Eupercaria</taxon>
        <taxon>Tetraodontiformes</taxon>
        <taxon>Molidae</taxon>
        <taxon>Mola</taxon>
    </lineage>
</organism>
<dbReference type="InterPro" id="IPR002110">
    <property type="entry name" value="Ankyrin_rpt"/>
</dbReference>
<dbReference type="SMART" id="SM00248">
    <property type="entry name" value="ANK"/>
    <property type="match status" value="3"/>
</dbReference>
<feature type="repeat" description="ANK" evidence="1">
    <location>
        <begin position="28"/>
        <end position="53"/>
    </location>
</feature>
<dbReference type="GO" id="GO:0046974">
    <property type="term" value="F:histone H3K9 methyltransferase activity"/>
    <property type="evidence" value="ECO:0007669"/>
    <property type="project" value="TreeGrafter"/>
</dbReference>
<evidence type="ECO:0000313" key="3">
    <source>
        <dbReference type="Ensembl" id="ENSMMOP00000011450.1"/>
    </source>
</evidence>
<dbReference type="InterPro" id="IPR043550">
    <property type="entry name" value="EHMT1/EHMT2"/>
</dbReference>
<dbReference type="GO" id="GO:0002039">
    <property type="term" value="F:p53 binding"/>
    <property type="evidence" value="ECO:0007669"/>
    <property type="project" value="InterPro"/>
</dbReference>
<feature type="repeat" description="ANK" evidence="1">
    <location>
        <begin position="62"/>
        <end position="94"/>
    </location>
</feature>
<evidence type="ECO:0000256" key="1">
    <source>
        <dbReference type="PROSITE-ProRule" id="PRU00023"/>
    </source>
</evidence>
<dbReference type="SUPFAM" id="SSF48403">
    <property type="entry name" value="Ankyrin repeat"/>
    <property type="match status" value="1"/>
</dbReference>
<dbReference type="InterPro" id="IPR036770">
    <property type="entry name" value="Ankyrin_rpt-contain_sf"/>
</dbReference>
<dbReference type="Proteomes" id="UP000261620">
    <property type="component" value="Unplaced"/>
</dbReference>
<reference evidence="3" key="1">
    <citation type="submission" date="2025-08" db="UniProtKB">
        <authorList>
            <consortium name="Ensembl"/>
        </authorList>
    </citation>
    <scope>IDENTIFICATION</scope>
</reference>
<reference evidence="3" key="2">
    <citation type="submission" date="2025-09" db="UniProtKB">
        <authorList>
            <consortium name="Ensembl"/>
        </authorList>
    </citation>
    <scope>IDENTIFICATION</scope>
</reference>
<dbReference type="PANTHER" id="PTHR46307">
    <property type="entry name" value="G9A, ISOFORM B"/>
    <property type="match status" value="1"/>
</dbReference>
<dbReference type="Gene3D" id="1.25.40.20">
    <property type="entry name" value="Ankyrin repeat-containing domain"/>
    <property type="match status" value="1"/>
</dbReference>
<dbReference type="Ensembl" id="ENSMMOT00000011646.1">
    <property type="protein sequence ID" value="ENSMMOP00000011450.1"/>
    <property type="gene ID" value="ENSMMOG00000008811.1"/>
</dbReference>
<dbReference type="Pfam" id="PF12796">
    <property type="entry name" value="Ank_2"/>
    <property type="match status" value="1"/>
</dbReference>
<dbReference type="PROSITE" id="PS50297">
    <property type="entry name" value="ANK_REP_REGION"/>
    <property type="match status" value="2"/>
</dbReference>
<evidence type="ECO:0000256" key="2">
    <source>
        <dbReference type="SAM" id="MobiDB-lite"/>
    </source>
</evidence>
<dbReference type="GO" id="GO:0000785">
    <property type="term" value="C:chromatin"/>
    <property type="evidence" value="ECO:0007669"/>
    <property type="project" value="TreeGrafter"/>
</dbReference>
<dbReference type="OMA" id="HYNVIHH"/>
<dbReference type="PROSITE" id="PS50088">
    <property type="entry name" value="ANK_REPEAT"/>
    <property type="match status" value="2"/>
</dbReference>
<keyword evidence="4" id="KW-1185">Reference proteome</keyword>
<accession>A0A3Q4B243</accession>
<proteinExistence type="predicted"/>
<dbReference type="AlphaFoldDB" id="A0A3Q4B243"/>
<dbReference type="GO" id="GO:0005634">
    <property type="term" value="C:nucleus"/>
    <property type="evidence" value="ECO:0007669"/>
    <property type="project" value="TreeGrafter"/>
</dbReference>
<protein>
    <submittedName>
        <fullName evidence="3">Uncharacterized protein</fullName>
    </submittedName>
</protein>
<dbReference type="STRING" id="94237.ENSMMOP00000011450"/>
<sequence length="142" mass="16307">MAACENNHLGTVKYLLRAGAAVSHKDVMGFTCLHLAAKHGHYDVVQHLLSKASKYINFQDDGGWTSITWAIEHKHKEVVHLLLSGGADVNIRDKMAPNDDLLRDCLRQQKHSEEKEEEERTSWRDKPLHEMYHRQIEEVADI</sequence>
<keyword evidence="1" id="KW-0040">ANK repeat</keyword>
<dbReference type="GO" id="GO:0000122">
    <property type="term" value="P:negative regulation of transcription by RNA polymerase II"/>
    <property type="evidence" value="ECO:0007669"/>
    <property type="project" value="TreeGrafter"/>
</dbReference>
<feature type="region of interest" description="Disordered" evidence="2">
    <location>
        <begin position="107"/>
        <end position="126"/>
    </location>
</feature>
<dbReference type="PANTHER" id="PTHR46307:SF2">
    <property type="entry name" value="HISTONE-LYSINE N-METHYLTRANSFERASE EHMT1"/>
    <property type="match status" value="1"/>
</dbReference>
<dbReference type="PRINTS" id="PR01415">
    <property type="entry name" value="ANKYRIN"/>
</dbReference>
<name>A0A3Q4B243_MOLML</name>